<name>A0A7S0J2F9_9EUKA</name>
<dbReference type="PANTHER" id="PTHR10696">
    <property type="entry name" value="GAMMA-BUTYROBETAINE HYDROXYLASE-RELATED"/>
    <property type="match status" value="1"/>
</dbReference>
<dbReference type="InterPro" id="IPR050411">
    <property type="entry name" value="AlphaKG_dependent_hydroxylases"/>
</dbReference>
<dbReference type="PANTHER" id="PTHR10696:SF25">
    <property type="entry name" value="OXIDOREDUCTASE AIM17-RELATED"/>
    <property type="match status" value="1"/>
</dbReference>
<dbReference type="GO" id="GO:0045329">
    <property type="term" value="P:carnitine biosynthetic process"/>
    <property type="evidence" value="ECO:0007669"/>
    <property type="project" value="TreeGrafter"/>
</dbReference>
<dbReference type="AlphaFoldDB" id="A0A7S0J2F9"/>
<dbReference type="InterPro" id="IPR042098">
    <property type="entry name" value="TauD-like_sf"/>
</dbReference>
<dbReference type="Gene3D" id="3.60.130.10">
    <property type="entry name" value="Clavaminate synthase-like"/>
    <property type="match status" value="1"/>
</dbReference>
<comment type="similarity">
    <text evidence="2">Belongs to the gamma-BBH/TMLD family.</text>
</comment>
<dbReference type="GO" id="GO:0005739">
    <property type="term" value="C:mitochondrion"/>
    <property type="evidence" value="ECO:0007669"/>
    <property type="project" value="TreeGrafter"/>
</dbReference>
<reference evidence="8" key="1">
    <citation type="submission" date="2021-01" db="EMBL/GenBank/DDBJ databases">
        <authorList>
            <person name="Corre E."/>
            <person name="Pelletier E."/>
            <person name="Niang G."/>
            <person name="Scheremetjew M."/>
            <person name="Finn R."/>
            <person name="Kale V."/>
            <person name="Holt S."/>
            <person name="Cochrane G."/>
            <person name="Meng A."/>
            <person name="Brown T."/>
            <person name="Cohen L."/>
        </authorList>
    </citation>
    <scope>NUCLEOTIDE SEQUENCE</scope>
    <source>
        <strain evidence="8">RCC1130</strain>
    </source>
</reference>
<dbReference type="EMBL" id="HBER01028548">
    <property type="protein sequence ID" value="CAD8539045.1"/>
    <property type="molecule type" value="Transcribed_RNA"/>
</dbReference>
<evidence type="ECO:0000259" key="7">
    <source>
        <dbReference type="Pfam" id="PF02668"/>
    </source>
</evidence>
<dbReference type="GO" id="GO:0051213">
    <property type="term" value="F:dioxygenase activity"/>
    <property type="evidence" value="ECO:0007669"/>
    <property type="project" value="UniProtKB-KW"/>
</dbReference>
<evidence type="ECO:0000256" key="4">
    <source>
        <dbReference type="ARBA" id="ARBA00022964"/>
    </source>
</evidence>
<dbReference type="InterPro" id="IPR003819">
    <property type="entry name" value="TauD/TfdA-like"/>
</dbReference>
<evidence type="ECO:0000256" key="1">
    <source>
        <dbReference type="ARBA" id="ARBA00001954"/>
    </source>
</evidence>
<accession>A0A7S0J2F9</accession>
<evidence type="ECO:0000256" key="3">
    <source>
        <dbReference type="ARBA" id="ARBA00022723"/>
    </source>
</evidence>
<evidence type="ECO:0000256" key="6">
    <source>
        <dbReference type="ARBA" id="ARBA00023004"/>
    </source>
</evidence>
<organism evidence="8">
    <name type="scientific">Calcidiscus leptoporus</name>
    <dbReference type="NCBI Taxonomy" id="127549"/>
    <lineage>
        <taxon>Eukaryota</taxon>
        <taxon>Haptista</taxon>
        <taxon>Haptophyta</taxon>
        <taxon>Prymnesiophyceae</taxon>
        <taxon>Coccolithales</taxon>
        <taxon>Calcidiscaceae</taxon>
        <taxon>Calcidiscus</taxon>
    </lineage>
</organism>
<keyword evidence="5" id="KW-0560">Oxidoreductase</keyword>
<keyword evidence="3" id="KW-0479">Metal-binding</keyword>
<dbReference type="SUPFAM" id="SSF51197">
    <property type="entry name" value="Clavaminate synthase-like"/>
    <property type="match status" value="1"/>
</dbReference>
<evidence type="ECO:0000313" key="8">
    <source>
        <dbReference type="EMBL" id="CAD8539045.1"/>
    </source>
</evidence>
<comment type="cofactor">
    <cofactor evidence="1">
        <name>Fe(2+)</name>
        <dbReference type="ChEBI" id="CHEBI:29033"/>
    </cofactor>
</comment>
<evidence type="ECO:0000256" key="2">
    <source>
        <dbReference type="ARBA" id="ARBA00008654"/>
    </source>
</evidence>
<feature type="domain" description="TauD/TfdA-like" evidence="7">
    <location>
        <begin position="6"/>
        <end position="233"/>
    </location>
</feature>
<dbReference type="GO" id="GO:0046872">
    <property type="term" value="F:metal ion binding"/>
    <property type="evidence" value="ECO:0007669"/>
    <property type="project" value="UniProtKB-KW"/>
</dbReference>
<dbReference type="Pfam" id="PF02668">
    <property type="entry name" value="TauD"/>
    <property type="match status" value="1"/>
</dbReference>
<gene>
    <name evidence="8" type="ORF">CLEP1334_LOCUS14328</name>
</gene>
<keyword evidence="4" id="KW-0223">Dioxygenase</keyword>
<keyword evidence="6" id="KW-0408">Iron</keyword>
<evidence type="ECO:0000256" key="5">
    <source>
        <dbReference type="ARBA" id="ARBA00023002"/>
    </source>
</evidence>
<sequence>MWAMLSALVERGAVLITDAPIEQHTVARIAQMIGPLQPQIYGELFDVRVTHDPINLAYSTEAIGAHMDLCYYESPPGLQLLHCIQHDAHTGGGESLLIDGFAAVEQLRAEQPDAFAALSRIPATFIKDHSKRKQPVLMSYQRPHISLDATGALIGLFWSPPFEGPLRVPVDDIPPYYRAYRQLQRTIDSAPQWTHRLAPGEVLVFNNRRMLHGRTAIHAPSEQSAARWLQGCYINIDEFMNRYNKLRREFGQEELARAHSIGNQDWALPQYLCVLPPDCTRR</sequence>
<proteinExistence type="inferred from homology"/>
<protein>
    <recommendedName>
        <fullName evidence="7">TauD/TfdA-like domain-containing protein</fullName>
    </recommendedName>
</protein>